<dbReference type="AlphaFoldDB" id="A0A1Z1WN01"/>
<evidence type="ECO:0000313" key="3">
    <source>
        <dbReference type="Proteomes" id="UP000195880"/>
    </source>
</evidence>
<accession>A0A1Z1WN01</accession>
<dbReference type="Proteomes" id="UP000195880">
    <property type="component" value="Chromosome"/>
</dbReference>
<evidence type="ECO:0000256" key="1">
    <source>
        <dbReference type="SAM" id="MobiDB-lite"/>
    </source>
</evidence>
<keyword evidence="3" id="KW-1185">Reference proteome</keyword>
<feature type="compositionally biased region" description="Pro residues" evidence="1">
    <location>
        <begin position="38"/>
        <end position="47"/>
    </location>
</feature>
<sequence>MSRVATGEHRPSCDRFVATATSGRPTRAAANLAQSMILPPPKPTTAS</sequence>
<dbReference type="EMBL" id="CP021748">
    <property type="protein sequence ID" value="ARX87824.1"/>
    <property type="molecule type" value="Genomic_DNA"/>
</dbReference>
<name>A0A1Z1WN01_9ACTN</name>
<protein>
    <submittedName>
        <fullName evidence="2">Uncharacterized protein</fullName>
    </submittedName>
</protein>
<feature type="region of interest" description="Disordered" evidence="1">
    <location>
        <begin position="1"/>
        <end position="47"/>
    </location>
</feature>
<dbReference type="KEGG" id="salf:SMD44_07306"/>
<gene>
    <name evidence="2" type="ORF">SMD44_07306</name>
</gene>
<organism evidence="2 3">
    <name type="scientific">Streptomyces alboflavus</name>
    <dbReference type="NCBI Taxonomy" id="67267"/>
    <lineage>
        <taxon>Bacteria</taxon>
        <taxon>Bacillati</taxon>
        <taxon>Actinomycetota</taxon>
        <taxon>Actinomycetes</taxon>
        <taxon>Kitasatosporales</taxon>
        <taxon>Streptomycetaceae</taxon>
        <taxon>Streptomyces</taxon>
    </lineage>
</organism>
<evidence type="ECO:0000313" key="2">
    <source>
        <dbReference type="EMBL" id="ARX87824.1"/>
    </source>
</evidence>
<proteinExistence type="predicted"/>
<feature type="compositionally biased region" description="Basic and acidic residues" evidence="1">
    <location>
        <begin position="1"/>
        <end position="13"/>
    </location>
</feature>
<reference evidence="2 3" key="1">
    <citation type="submission" date="2017-05" db="EMBL/GenBank/DDBJ databases">
        <title>Streptomyces alboflavus Genome sequencing and assembly.</title>
        <authorList>
            <person name="Wang Y."/>
            <person name="Du B."/>
            <person name="Ding Y."/>
            <person name="Liu H."/>
            <person name="Hou Q."/>
            <person name="Liu K."/>
            <person name="Wang C."/>
            <person name="Yao L."/>
        </authorList>
    </citation>
    <scope>NUCLEOTIDE SEQUENCE [LARGE SCALE GENOMIC DNA]</scope>
    <source>
        <strain evidence="2 3">MDJK44</strain>
    </source>
</reference>